<organism evidence="2 3">
    <name type="scientific">Serendipita vermifera MAFF 305830</name>
    <dbReference type="NCBI Taxonomy" id="933852"/>
    <lineage>
        <taxon>Eukaryota</taxon>
        <taxon>Fungi</taxon>
        <taxon>Dikarya</taxon>
        <taxon>Basidiomycota</taxon>
        <taxon>Agaricomycotina</taxon>
        <taxon>Agaricomycetes</taxon>
        <taxon>Sebacinales</taxon>
        <taxon>Serendipitaceae</taxon>
        <taxon>Serendipita</taxon>
    </lineage>
</organism>
<name>A0A0C2WD43_SERVB</name>
<evidence type="ECO:0000313" key="2">
    <source>
        <dbReference type="EMBL" id="KIM24388.1"/>
    </source>
</evidence>
<protein>
    <submittedName>
        <fullName evidence="2">Uncharacterized protein</fullName>
    </submittedName>
</protein>
<dbReference type="EMBL" id="KN824324">
    <property type="protein sequence ID" value="KIM24388.1"/>
    <property type="molecule type" value="Genomic_DNA"/>
</dbReference>
<evidence type="ECO:0000256" key="1">
    <source>
        <dbReference type="SAM" id="SignalP"/>
    </source>
</evidence>
<proteinExistence type="predicted"/>
<evidence type="ECO:0000313" key="3">
    <source>
        <dbReference type="Proteomes" id="UP000054097"/>
    </source>
</evidence>
<dbReference type="AlphaFoldDB" id="A0A0C2WD43"/>
<feature type="chain" id="PRO_5002157955" evidence="1">
    <location>
        <begin position="22"/>
        <end position="217"/>
    </location>
</feature>
<feature type="signal peptide" evidence="1">
    <location>
        <begin position="1"/>
        <end position="21"/>
    </location>
</feature>
<reference evidence="3" key="2">
    <citation type="submission" date="2015-01" db="EMBL/GenBank/DDBJ databases">
        <title>Evolutionary Origins and Diversification of the Mycorrhizal Mutualists.</title>
        <authorList>
            <consortium name="DOE Joint Genome Institute"/>
            <consortium name="Mycorrhizal Genomics Consortium"/>
            <person name="Kohler A."/>
            <person name="Kuo A."/>
            <person name="Nagy L.G."/>
            <person name="Floudas D."/>
            <person name="Copeland A."/>
            <person name="Barry K.W."/>
            <person name="Cichocki N."/>
            <person name="Veneault-Fourrey C."/>
            <person name="LaButti K."/>
            <person name="Lindquist E.A."/>
            <person name="Lipzen A."/>
            <person name="Lundell T."/>
            <person name="Morin E."/>
            <person name="Murat C."/>
            <person name="Riley R."/>
            <person name="Ohm R."/>
            <person name="Sun H."/>
            <person name="Tunlid A."/>
            <person name="Henrissat B."/>
            <person name="Grigoriev I.V."/>
            <person name="Hibbett D.S."/>
            <person name="Martin F."/>
        </authorList>
    </citation>
    <scope>NUCLEOTIDE SEQUENCE [LARGE SCALE GENOMIC DNA]</scope>
    <source>
        <strain evidence="3">MAFF 305830</strain>
    </source>
</reference>
<dbReference type="STRING" id="933852.A0A0C2WD43"/>
<gene>
    <name evidence="2" type="ORF">M408DRAFT_27051</name>
</gene>
<dbReference type="Proteomes" id="UP000054097">
    <property type="component" value="Unassembled WGS sequence"/>
</dbReference>
<sequence length="217" mass="24590">MINIDMFLVLSTLTQLETLEALGCTWLQPMVRRELSSPLRKLVLSRCDQDSSWLIQISLPQLTTFIYDLDDTAEHCFSFVRNHQSITTLWVLGSYDLNTKFARTAPQIHSYGTGDGFAHLYKRKSPKAKGVFPHLKELAIDTMMQELSLVDFEGIVKGRCLPLAHPQSKLAPSTSPLDSLIIIRDATKDTPEPWRASDLFQSARRQVSSHLDWSGEE</sequence>
<accession>A0A0C2WD43</accession>
<dbReference type="HOGENOM" id="CLU_1272946_0_0_1"/>
<reference evidence="2 3" key="1">
    <citation type="submission" date="2014-04" db="EMBL/GenBank/DDBJ databases">
        <authorList>
            <consortium name="DOE Joint Genome Institute"/>
            <person name="Kuo A."/>
            <person name="Zuccaro A."/>
            <person name="Kohler A."/>
            <person name="Nagy L.G."/>
            <person name="Floudas D."/>
            <person name="Copeland A."/>
            <person name="Barry K.W."/>
            <person name="Cichocki N."/>
            <person name="Veneault-Fourrey C."/>
            <person name="LaButti K."/>
            <person name="Lindquist E.A."/>
            <person name="Lipzen A."/>
            <person name="Lundell T."/>
            <person name="Morin E."/>
            <person name="Murat C."/>
            <person name="Sun H."/>
            <person name="Tunlid A."/>
            <person name="Henrissat B."/>
            <person name="Grigoriev I.V."/>
            <person name="Hibbett D.S."/>
            <person name="Martin F."/>
            <person name="Nordberg H.P."/>
            <person name="Cantor M.N."/>
            <person name="Hua S.X."/>
        </authorList>
    </citation>
    <scope>NUCLEOTIDE SEQUENCE [LARGE SCALE GENOMIC DNA]</scope>
    <source>
        <strain evidence="2 3">MAFF 305830</strain>
    </source>
</reference>
<keyword evidence="1" id="KW-0732">Signal</keyword>
<keyword evidence="3" id="KW-1185">Reference proteome</keyword>